<accession>A0A5B7DIL9</accession>
<dbReference type="EMBL" id="VSRR010000928">
    <property type="protein sequence ID" value="MPC20943.1"/>
    <property type="molecule type" value="Genomic_DNA"/>
</dbReference>
<sequence length="126" mass="14153">MNHSYNTALHCGYASSVCLAADQPGVLSDLPLLSLQAQRATLGELWQRRDSLSFAISQGIQAVWSPLLLPRCLPRCHTNEEHKALLPLTPLKAPYHKNHQYWCSFPGRAECCVTLWLKVEEQDGQL</sequence>
<protein>
    <submittedName>
        <fullName evidence="1">Uncharacterized protein</fullName>
    </submittedName>
</protein>
<gene>
    <name evidence="1" type="ORF">E2C01_013908</name>
</gene>
<evidence type="ECO:0000313" key="1">
    <source>
        <dbReference type="EMBL" id="MPC20943.1"/>
    </source>
</evidence>
<evidence type="ECO:0000313" key="2">
    <source>
        <dbReference type="Proteomes" id="UP000324222"/>
    </source>
</evidence>
<reference evidence="1 2" key="1">
    <citation type="submission" date="2019-05" db="EMBL/GenBank/DDBJ databases">
        <title>Another draft genome of Portunus trituberculatus and its Hox gene families provides insights of decapod evolution.</title>
        <authorList>
            <person name="Jeong J.-H."/>
            <person name="Song I."/>
            <person name="Kim S."/>
            <person name="Choi T."/>
            <person name="Kim D."/>
            <person name="Ryu S."/>
            <person name="Kim W."/>
        </authorList>
    </citation>
    <scope>NUCLEOTIDE SEQUENCE [LARGE SCALE GENOMIC DNA]</scope>
    <source>
        <tissue evidence="1">Muscle</tissue>
    </source>
</reference>
<organism evidence="1 2">
    <name type="scientific">Portunus trituberculatus</name>
    <name type="common">Swimming crab</name>
    <name type="synonym">Neptunus trituberculatus</name>
    <dbReference type="NCBI Taxonomy" id="210409"/>
    <lineage>
        <taxon>Eukaryota</taxon>
        <taxon>Metazoa</taxon>
        <taxon>Ecdysozoa</taxon>
        <taxon>Arthropoda</taxon>
        <taxon>Crustacea</taxon>
        <taxon>Multicrustacea</taxon>
        <taxon>Malacostraca</taxon>
        <taxon>Eumalacostraca</taxon>
        <taxon>Eucarida</taxon>
        <taxon>Decapoda</taxon>
        <taxon>Pleocyemata</taxon>
        <taxon>Brachyura</taxon>
        <taxon>Eubrachyura</taxon>
        <taxon>Portunoidea</taxon>
        <taxon>Portunidae</taxon>
        <taxon>Portuninae</taxon>
        <taxon>Portunus</taxon>
    </lineage>
</organism>
<proteinExistence type="predicted"/>
<name>A0A5B7DIL9_PORTR</name>
<keyword evidence="2" id="KW-1185">Reference proteome</keyword>
<dbReference type="Proteomes" id="UP000324222">
    <property type="component" value="Unassembled WGS sequence"/>
</dbReference>
<comment type="caution">
    <text evidence="1">The sequence shown here is derived from an EMBL/GenBank/DDBJ whole genome shotgun (WGS) entry which is preliminary data.</text>
</comment>
<dbReference type="AlphaFoldDB" id="A0A5B7DIL9"/>